<dbReference type="InterPro" id="IPR003863">
    <property type="entry name" value="DUF220"/>
</dbReference>
<dbReference type="PaxDb" id="3702-AT1G23580.1"/>
<keyword evidence="1" id="KW-0812">Transmembrane</keyword>
<dbReference type="OMA" id="KEHIFQP"/>
<name>F4I690_ARATH</name>
<gene>
    <name evidence="3 4" type="ordered locus">At1g23580</name>
    <name evidence="4" type="ORF">F28C11.28</name>
</gene>
<keyword evidence="5" id="KW-1185">Reference proteome</keyword>
<dbReference type="EMBL" id="CP002684">
    <property type="protein sequence ID" value="AEE30407.2"/>
    <property type="molecule type" value="Genomic_DNA"/>
</dbReference>
<dbReference type="Pfam" id="PF02713">
    <property type="entry name" value="DUF220"/>
    <property type="match status" value="1"/>
</dbReference>
<reference evidence="5" key="2">
    <citation type="journal article" date="2017" name="Plant J.">
        <title>Araport11: a complete reannotation of the Arabidopsis thaliana reference genome.</title>
        <authorList>
            <person name="Cheng C.Y."/>
            <person name="Krishnakumar V."/>
            <person name="Chan A.P."/>
            <person name="Thibaud-Nissen F."/>
            <person name="Schobel S."/>
            <person name="Town C.D."/>
        </authorList>
    </citation>
    <scope>GENOME REANNOTATION</scope>
    <source>
        <strain evidence="5">cv. Columbia</strain>
    </source>
</reference>
<keyword evidence="1" id="KW-0472">Membrane</keyword>
<dbReference type="ProteomicsDB" id="218680"/>
<dbReference type="FunCoup" id="F4I690">
    <property type="interactions" value="1"/>
</dbReference>
<organism evidence="4 5">
    <name type="scientific">Arabidopsis thaliana</name>
    <name type="common">Mouse-ear cress</name>
    <dbReference type="NCBI Taxonomy" id="3702"/>
    <lineage>
        <taxon>Eukaryota</taxon>
        <taxon>Viridiplantae</taxon>
        <taxon>Streptophyta</taxon>
        <taxon>Embryophyta</taxon>
        <taxon>Tracheophyta</taxon>
        <taxon>Spermatophyta</taxon>
        <taxon>Magnoliopsida</taxon>
        <taxon>eudicotyledons</taxon>
        <taxon>Gunneridae</taxon>
        <taxon>Pentapetalae</taxon>
        <taxon>rosids</taxon>
        <taxon>malvids</taxon>
        <taxon>Brassicales</taxon>
        <taxon>Brassicaceae</taxon>
        <taxon>Camelineae</taxon>
        <taxon>Arabidopsis</taxon>
    </lineage>
</organism>
<accession>F4I690</accession>
<dbReference type="Araport" id="AT1G23580"/>
<dbReference type="ExpressionAtlas" id="F4I690">
    <property type="expression patterns" value="baseline and differential"/>
</dbReference>
<dbReference type="GeneID" id="838968"/>
<evidence type="ECO:0000313" key="3">
    <source>
        <dbReference type="Araport" id="AT1G23580"/>
    </source>
</evidence>
<dbReference type="eggNOG" id="ENOG502QUTS">
    <property type="taxonomic scope" value="Eukaryota"/>
</dbReference>
<keyword evidence="1" id="KW-1133">Transmembrane helix</keyword>
<evidence type="ECO:0000313" key="5">
    <source>
        <dbReference type="Proteomes" id="UP000006548"/>
    </source>
</evidence>
<protein>
    <recommendedName>
        <fullName evidence="2">DUF220 domain-containing protein</fullName>
    </recommendedName>
</protein>
<evidence type="ECO:0000256" key="1">
    <source>
        <dbReference type="SAM" id="Phobius"/>
    </source>
</evidence>
<dbReference type="AlphaFoldDB" id="F4I690"/>
<evidence type="ECO:0007829" key="6">
    <source>
        <dbReference type="PeptideAtlas" id="F4I690"/>
    </source>
</evidence>
<evidence type="ECO:0000313" key="4">
    <source>
        <dbReference type="EMBL" id="AEE30407.2"/>
    </source>
</evidence>
<dbReference type="STRING" id="3702.F4I690"/>
<evidence type="ECO:0007829" key="7">
    <source>
        <dbReference type="ProteomicsDB" id="F4I690"/>
    </source>
</evidence>
<feature type="domain" description="DUF220" evidence="2">
    <location>
        <begin position="79"/>
        <end position="151"/>
    </location>
</feature>
<dbReference type="PANTHER" id="PTHR31385:SF6">
    <property type="entry name" value="DUF220 DOMAIN-CONTAINING PROTEIN-RELATED"/>
    <property type="match status" value="1"/>
</dbReference>
<dbReference type="PANTHER" id="PTHR31385">
    <property type="entry name" value="PUTATIVE (DUF220)-RELATED"/>
    <property type="match status" value="1"/>
</dbReference>
<dbReference type="GO" id="GO:0005261">
    <property type="term" value="F:monoatomic cation channel activity"/>
    <property type="evidence" value="ECO:0000318"/>
    <property type="project" value="GO_Central"/>
</dbReference>
<dbReference type="InParanoid" id="F4I690"/>
<dbReference type="GO" id="GO:0009695">
    <property type="term" value="P:jasmonic acid biosynthetic process"/>
    <property type="evidence" value="ECO:0000318"/>
    <property type="project" value="GO_Central"/>
</dbReference>
<keyword evidence="6 7" id="KW-1267">Proteomics identification</keyword>
<reference evidence="4 5" key="1">
    <citation type="journal article" date="2000" name="Nature">
        <title>Sequence and analysis of chromosome 1 of the plant Arabidopsis thaliana.</title>
        <authorList>
            <person name="Theologis A."/>
            <person name="Ecker J.R."/>
            <person name="Palm C.J."/>
            <person name="Federspiel N.A."/>
            <person name="Kaul S."/>
            <person name="White O."/>
            <person name="Alonso J."/>
            <person name="Altafi H."/>
            <person name="Araujo R."/>
            <person name="Bowman C.L."/>
            <person name="Brooks S.Y."/>
            <person name="Buehler E."/>
            <person name="Chan A."/>
            <person name="Chao Q."/>
            <person name="Chen H."/>
            <person name="Cheuk R.F."/>
            <person name="Chin C.W."/>
            <person name="Chung M.K."/>
            <person name="Conn L."/>
            <person name="Conway A.B."/>
            <person name="Conway A.R."/>
            <person name="Creasy T.H."/>
            <person name="Dewar K."/>
            <person name="Dunn P."/>
            <person name="Etgu P."/>
            <person name="Feldblyum T.V."/>
            <person name="Feng J."/>
            <person name="Fong B."/>
            <person name="Fujii C.Y."/>
            <person name="Gill J.E."/>
            <person name="Goldsmith A.D."/>
            <person name="Haas B."/>
            <person name="Hansen N.F."/>
            <person name="Hughes B."/>
            <person name="Huizar L."/>
            <person name="Hunter J.L."/>
            <person name="Jenkins J."/>
            <person name="Johnson-Hopson C."/>
            <person name="Khan S."/>
            <person name="Khaykin E."/>
            <person name="Kim C.J."/>
            <person name="Koo H.L."/>
            <person name="Kremenetskaia I."/>
            <person name="Kurtz D.B."/>
            <person name="Kwan A."/>
            <person name="Lam B."/>
            <person name="Langin-Hooper S."/>
            <person name="Lee A."/>
            <person name="Lee J.M."/>
            <person name="Lenz C.A."/>
            <person name="Li J.H."/>
            <person name="Li Y."/>
            <person name="Lin X."/>
            <person name="Liu S.X."/>
            <person name="Liu Z.A."/>
            <person name="Luros J.S."/>
            <person name="Maiti R."/>
            <person name="Marziali A."/>
            <person name="Militscher J."/>
            <person name="Miranda M."/>
            <person name="Nguyen M."/>
            <person name="Nierman W.C."/>
            <person name="Osborne B.I."/>
            <person name="Pai G."/>
            <person name="Peterson J."/>
            <person name="Pham P.K."/>
            <person name="Rizzo M."/>
            <person name="Rooney T."/>
            <person name="Rowley D."/>
            <person name="Sakano H."/>
            <person name="Salzberg S.L."/>
            <person name="Schwartz J.R."/>
            <person name="Shinn P."/>
            <person name="Southwick A.M."/>
            <person name="Sun H."/>
            <person name="Tallon L.J."/>
            <person name="Tambunga G."/>
            <person name="Toriumi M.J."/>
            <person name="Town C.D."/>
            <person name="Utterback T."/>
            <person name="Van Aken S."/>
            <person name="Vaysberg M."/>
            <person name="Vysotskaia V.S."/>
            <person name="Walker M."/>
            <person name="Wu D."/>
            <person name="Yu G."/>
            <person name="Fraser C.M."/>
            <person name="Venter J.C."/>
            <person name="Davis R.W."/>
        </authorList>
    </citation>
    <scope>NUCLEOTIDE SEQUENCE [LARGE SCALE GENOMIC DNA]</scope>
    <source>
        <strain evidence="5">cv. Columbia</strain>
    </source>
</reference>
<dbReference type="GO" id="GO:0009707">
    <property type="term" value="C:chloroplast outer membrane"/>
    <property type="evidence" value="ECO:0000318"/>
    <property type="project" value="GO_Central"/>
</dbReference>
<proteinExistence type="evidence at protein level"/>
<dbReference type="TAIR" id="AT1G23580"/>
<dbReference type="KEGG" id="ath:AT1G23580"/>
<sequence>MESSNFSLIHITDQTPNHFWFYFLSLNDSNVVLIVAILESVLFLLIMKKSKSRKVLKDDGPRQIAKVKKAVAWNFSGRSIAIPISLIVDENRRDLTAKYKKEKMMFMKVFEGSYKVEPVYVDSVRLCKNKKPKSVDEYKKCSGGQGKIASKVTMDQYFQPYPPFNLPPFSWFIRDITIKNTKSVLERLQSWSFSIRNPGVIMSTNKHGKTEVSPKQ</sequence>
<dbReference type="Proteomes" id="UP000006548">
    <property type="component" value="Chromosome 1"/>
</dbReference>
<evidence type="ECO:0000259" key="2">
    <source>
        <dbReference type="Pfam" id="PF02713"/>
    </source>
</evidence>
<feature type="transmembrane region" description="Helical" evidence="1">
    <location>
        <begin position="20"/>
        <end position="47"/>
    </location>
</feature>